<dbReference type="OrthoDB" id="3051534at2759"/>
<evidence type="ECO:0000256" key="1">
    <source>
        <dbReference type="SAM" id="MobiDB-lite"/>
    </source>
</evidence>
<accession>A0A409X7Z0</accession>
<dbReference type="EMBL" id="NHTK01004408">
    <property type="protein sequence ID" value="PPQ86831.1"/>
    <property type="molecule type" value="Genomic_DNA"/>
</dbReference>
<feature type="region of interest" description="Disordered" evidence="1">
    <location>
        <begin position="39"/>
        <end position="64"/>
    </location>
</feature>
<evidence type="ECO:0000313" key="3">
    <source>
        <dbReference type="Proteomes" id="UP000284842"/>
    </source>
</evidence>
<dbReference type="InParanoid" id="A0A409X7Z0"/>
<organism evidence="2 3">
    <name type="scientific">Panaeolus cyanescens</name>
    <dbReference type="NCBI Taxonomy" id="181874"/>
    <lineage>
        <taxon>Eukaryota</taxon>
        <taxon>Fungi</taxon>
        <taxon>Dikarya</taxon>
        <taxon>Basidiomycota</taxon>
        <taxon>Agaricomycotina</taxon>
        <taxon>Agaricomycetes</taxon>
        <taxon>Agaricomycetidae</taxon>
        <taxon>Agaricales</taxon>
        <taxon>Agaricineae</taxon>
        <taxon>Galeropsidaceae</taxon>
        <taxon>Panaeolus</taxon>
    </lineage>
</organism>
<sequence>MSDTSPPPLPPLPTPVVILTSDEFEVFLNLFATKAASCSSKKKSSPSKGKSRIDAADNADNSDDNEGIPAFVNSAGVNSTSLSESFTLMFPHILREVLVKVLYHNLDINNLYKLDPTFSDCEMDKVKVFSFEDDDEGNVTIQRKAVTGAKAYPNLSSVLAPLLVLFEIIHTHTMVSDDHGTASEIARASSHYCSAFLLIWA</sequence>
<keyword evidence="3" id="KW-1185">Reference proteome</keyword>
<comment type="caution">
    <text evidence="2">The sequence shown here is derived from an EMBL/GenBank/DDBJ whole genome shotgun (WGS) entry which is preliminary data.</text>
</comment>
<protein>
    <submittedName>
        <fullName evidence="2">Uncharacterized protein</fullName>
    </submittedName>
</protein>
<proteinExistence type="predicted"/>
<name>A0A409X7Z0_9AGAR</name>
<dbReference type="AlphaFoldDB" id="A0A409X7Z0"/>
<evidence type="ECO:0000313" key="2">
    <source>
        <dbReference type="EMBL" id="PPQ86831.1"/>
    </source>
</evidence>
<gene>
    <name evidence="2" type="ORF">CVT24_000083</name>
</gene>
<dbReference type="Proteomes" id="UP000284842">
    <property type="component" value="Unassembled WGS sequence"/>
</dbReference>
<reference evidence="2 3" key="1">
    <citation type="journal article" date="2018" name="Evol. Lett.">
        <title>Horizontal gene cluster transfer increased hallucinogenic mushroom diversity.</title>
        <authorList>
            <person name="Reynolds H.T."/>
            <person name="Vijayakumar V."/>
            <person name="Gluck-Thaler E."/>
            <person name="Korotkin H.B."/>
            <person name="Matheny P.B."/>
            <person name="Slot J.C."/>
        </authorList>
    </citation>
    <scope>NUCLEOTIDE SEQUENCE [LARGE SCALE GENOMIC DNA]</scope>
    <source>
        <strain evidence="2 3">2629</strain>
    </source>
</reference>